<evidence type="ECO:0000313" key="14">
    <source>
        <dbReference type="Proteomes" id="UP000076442"/>
    </source>
</evidence>
<evidence type="ECO:0000313" key="8">
    <source>
        <dbReference type="EMBL" id="KIU11301.1"/>
    </source>
</evidence>
<dbReference type="Proteomes" id="UP001229422">
    <property type="component" value="Chromosome"/>
</dbReference>
<dbReference type="STRING" id="483913.AN935_10590"/>
<dbReference type="EMBL" id="JXBC01000003">
    <property type="protein sequence ID" value="KIU11301.1"/>
    <property type="molecule type" value="Genomic_DNA"/>
</dbReference>
<dbReference type="Proteomes" id="UP000076442">
    <property type="component" value="Unassembled WGS sequence"/>
</dbReference>
<feature type="transmembrane region" description="Helical" evidence="7">
    <location>
        <begin position="100"/>
        <end position="122"/>
    </location>
</feature>
<gene>
    <name evidence="11" type="primary">yplQ</name>
    <name evidence="9" type="ORF">B4122_2048</name>
    <name evidence="10" type="ORF">J5227_09325</name>
    <name evidence="11" type="ORF">P5633_13440</name>
    <name evidence="12" type="ORF">QL281_01265</name>
    <name evidence="8" type="ORF">SC09_Contig24orf00234</name>
</gene>
<feature type="transmembrane region" description="Helical" evidence="7">
    <location>
        <begin position="75"/>
        <end position="94"/>
    </location>
</feature>
<feature type="transmembrane region" description="Helical" evidence="7">
    <location>
        <begin position="156"/>
        <end position="177"/>
    </location>
</feature>
<reference evidence="8 13" key="1">
    <citation type="submission" date="2014-12" db="EMBL/GenBank/DDBJ databases">
        <title>Comparative genome analysis of Bacillus coagulans HM-08, Clostridium butyricum HM-68, Bacillus subtilis HM-66 and Bacillus licheniformis BL-09.</title>
        <authorList>
            <person name="Zhang H."/>
        </authorList>
    </citation>
    <scope>NUCLEOTIDE SEQUENCE [LARGE SCALE GENOMIC DNA]</scope>
    <source>
        <strain evidence="8 13">HM-66</strain>
    </source>
</reference>
<dbReference type="RefSeq" id="WP_004398522.1">
    <property type="nucleotide sequence ID" value="NZ_AP024621.1"/>
</dbReference>
<evidence type="ECO:0000313" key="11">
    <source>
        <dbReference type="EMBL" id="WEY83427.1"/>
    </source>
</evidence>
<feature type="binding site" evidence="6">
    <location>
        <position position="62"/>
    </location>
    <ligand>
        <name>Zn(2+)</name>
        <dbReference type="ChEBI" id="CHEBI:29105"/>
    </ligand>
</feature>
<dbReference type="EMBL" id="LJZV01000012">
    <property type="protein sequence ID" value="KZD91406.1"/>
    <property type="molecule type" value="Genomic_DNA"/>
</dbReference>
<dbReference type="GO" id="GO:0016787">
    <property type="term" value="F:hydrolase activity"/>
    <property type="evidence" value="ECO:0007669"/>
    <property type="project" value="UniProtKB-KW"/>
</dbReference>
<keyword evidence="5 7" id="KW-0472">Membrane</keyword>
<evidence type="ECO:0000256" key="5">
    <source>
        <dbReference type="ARBA" id="ARBA00023136"/>
    </source>
</evidence>
<dbReference type="Proteomes" id="UP001214898">
    <property type="component" value="Chromosome"/>
</dbReference>
<reference evidence="11" key="4">
    <citation type="submission" date="2023-03" db="EMBL/GenBank/DDBJ databases">
        <title>Complete genome sequences of 52 Bacillus and Priestia strains isolated from West-African fermentations and 26 reference strains from the DSMZ collection.</title>
        <authorList>
            <person name="Wiedenbein E.S."/>
            <person name="Canoy T.S."/>
            <person name="Hui Y."/>
            <person name="Parkouda C."/>
            <person name="Dawende C."/>
            <person name="Ametefe E."/>
            <person name="Jespersen L."/>
            <person name="Nielsen D.S."/>
        </authorList>
    </citation>
    <scope>NUCLEOTIDE SEQUENCE</scope>
    <source>
        <strain evidence="11">PRO56</strain>
    </source>
</reference>
<evidence type="ECO:0000256" key="2">
    <source>
        <dbReference type="ARBA" id="ARBA00008488"/>
    </source>
</evidence>
<dbReference type="Proteomes" id="UP000032247">
    <property type="component" value="Unassembled WGS sequence"/>
</dbReference>
<evidence type="ECO:0000256" key="3">
    <source>
        <dbReference type="ARBA" id="ARBA00022692"/>
    </source>
</evidence>
<reference evidence="10" key="3">
    <citation type="submission" date="2021-03" db="EMBL/GenBank/DDBJ databases">
        <title>Isolation of Bacillus subtilis from fermented food sample.</title>
        <authorList>
            <person name="Lakshmanan V."/>
            <person name="Athira K."/>
            <person name="Rajagopal K."/>
        </authorList>
    </citation>
    <scope>NUCLEOTIDE SEQUENCE</scope>
    <source>
        <strain evidence="10">S1</strain>
    </source>
</reference>
<dbReference type="SMR" id="A0A063X956"/>
<dbReference type="PATRIC" id="fig|1423.134.peg.182"/>
<feature type="transmembrane region" description="Helical" evidence="7">
    <location>
        <begin position="127"/>
        <end position="150"/>
    </location>
</feature>
<name>A0A063X956_BACIU</name>
<keyword evidence="6" id="KW-0862">Zinc</keyword>
<reference evidence="12" key="5">
    <citation type="submission" date="2023-05" db="EMBL/GenBank/DDBJ databases">
        <title>Complete genome sequence of Bacillus subtilis SRCM117797 isolated from Soybean paste.</title>
        <authorList>
            <person name="Abraha H.B."/>
            <person name="Kim K.-P."/>
            <person name="Ryu M.-S."/>
            <person name="Jeong D.-Y."/>
        </authorList>
    </citation>
    <scope>NUCLEOTIDE SEQUENCE</scope>
    <source>
        <strain evidence="12">SRCM117797</strain>
    </source>
</reference>
<feature type="binding site" evidence="6">
    <location>
        <position position="184"/>
    </location>
    <ligand>
        <name>Zn(2+)</name>
        <dbReference type="ChEBI" id="CHEBI:29105"/>
    </ligand>
</feature>
<organism evidence="8 13">
    <name type="scientific">Bacillus subtilis</name>
    <dbReference type="NCBI Taxonomy" id="1423"/>
    <lineage>
        <taxon>Bacteria</taxon>
        <taxon>Bacillati</taxon>
        <taxon>Bacillota</taxon>
        <taxon>Bacilli</taxon>
        <taxon>Bacillales</taxon>
        <taxon>Bacillaceae</taxon>
        <taxon>Bacillus</taxon>
    </lineage>
</organism>
<dbReference type="PANTHER" id="PTHR20855:SF129">
    <property type="entry name" value="HEMOLYSIN-3 HOMOLOG"/>
    <property type="match status" value="1"/>
</dbReference>
<comment type="subcellular location">
    <subcellularLocation>
        <location evidence="1">Endomembrane system</location>
        <topology evidence="1">Multi-pass membrane protein</topology>
    </subcellularLocation>
</comment>
<keyword evidence="6" id="KW-0479">Metal-binding</keyword>
<dbReference type="Pfam" id="PF03006">
    <property type="entry name" value="HlyIII"/>
    <property type="match status" value="1"/>
</dbReference>
<evidence type="ECO:0000256" key="7">
    <source>
        <dbReference type="SAM" id="Phobius"/>
    </source>
</evidence>
<evidence type="ECO:0000256" key="1">
    <source>
        <dbReference type="ARBA" id="ARBA00004127"/>
    </source>
</evidence>
<keyword evidence="8" id="KW-0378">Hydrolase</keyword>
<protein>
    <submittedName>
        <fullName evidence="10">Hemolysin III family protein</fullName>
    </submittedName>
    <submittedName>
        <fullName evidence="8">Membrane hydrolase</fullName>
    </submittedName>
    <submittedName>
        <fullName evidence="9">Membrane protein hemolysin III-like protein</fullName>
    </submittedName>
</protein>
<evidence type="ECO:0000256" key="6">
    <source>
        <dbReference type="PIRSR" id="PIRSR604254-1"/>
    </source>
</evidence>
<evidence type="ECO:0000313" key="12">
    <source>
        <dbReference type="EMBL" id="WHM21764.1"/>
    </source>
</evidence>
<evidence type="ECO:0000313" key="10">
    <source>
        <dbReference type="EMBL" id="MBO3794508.1"/>
    </source>
</evidence>
<dbReference type="EMBL" id="CP125292">
    <property type="protein sequence ID" value="WHM21764.1"/>
    <property type="molecule type" value="Genomic_DNA"/>
</dbReference>
<dbReference type="OMA" id="NAWTHLV"/>
<accession>A0A063X956</accession>
<dbReference type="GO" id="GO:0016020">
    <property type="term" value="C:membrane"/>
    <property type="evidence" value="ECO:0007669"/>
    <property type="project" value="InterPro"/>
</dbReference>
<dbReference type="GO" id="GO:0140911">
    <property type="term" value="F:pore-forming activity"/>
    <property type="evidence" value="ECO:0007669"/>
    <property type="project" value="InterPro"/>
</dbReference>
<evidence type="ECO:0000256" key="4">
    <source>
        <dbReference type="ARBA" id="ARBA00022989"/>
    </source>
</evidence>
<proteinExistence type="inferred from homology"/>
<feature type="transmembrane region" description="Helical" evidence="7">
    <location>
        <begin position="189"/>
        <end position="211"/>
    </location>
</feature>
<reference evidence="9 14" key="2">
    <citation type="submission" date="2015-09" db="EMBL/GenBank/DDBJ databases">
        <title>Spore heat resistance.</title>
        <authorList>
            <person name="Boekhorst J."/>
            <person name="Berendsen E.M."/>
            <person name="Wells-Bennik M.H."/>
            <person name="Kuipers O.P."/>
        </authorList>
    </citation>
    <scope>NUCLEOTIDE SEQUENCE [LARGE SCALE GENOMIC DNA]</scope>
    <source>
        <strain evidence="9 14">B4122</strain>
    </source>
</reference>
<dbReference type="NCBIfam" id="TIGR01065">
    <property type="entry name" value="hlyIII"/>
    <property type="match status" value="1"/>
</dbReference>
<dbReference type="EMBL" id="JAGFPW010000006">
    <property type="protein sequence ID" value="MBO3794508.1"/>
    <property type="molecule type" value="Genomic_DNA"/>
</dbReference>
<comment type="similarity">
    <text evidence="2">Belongs to the UPF0073 (Hly-III) family.</text>
</comment>
<dbReference type="Proteomes" id="UP000665181">
    <property type="component" value="Unassembled WGS sequence"/>
</dbReference>
<feature type="binding site" evidence="6">
    <location>
        <position position="188"/>
    </location>
    <ligand>
        <name>Zn(2+)</name>
        <dbReference type="ChEBI" id="CHEBI:29105"/>
    </ligand>
</feature>
<dbReference type="EMBL" id="CP120576">
    <property type="protein sequence ID" value="WEY83427.1"/>
    <property type="molecule type" value="Genomic_DNA"/>
</dbReference>
<keyword evidence="3 7" id="KW-0812">Transmembrane</keyword>
<keyword evidence="4 7" id="KW-1133">Transmembrane helix</keyword>
<dbReference type="GO" id="GO:0046872">
    <property type="term" value="F:metal ion binding"/>
    <property type="evidence" value="ECO:0007669"/>
    <property type="project" value="UniProtKB-KW"/>
</dbReference>
<dbReference type="PANTHER" id="PTHR20855">
    <property type="entry name" value="ADIPOR/PROGESTIN RECEPTOR-RELATED"/>
    <property type="match status" value="1"/>
</dbReference>
<dbReference type="AlphaFoldDB" id="A0A063X956"/>
<evidence type="ECO:0000313" key="9">
    <source>
        <dbReference type="EMBL" id="KZD91406.1"/>
    </source>
</evidence>
<dbReference type="GO" id="GO:0012505">
    <property type="term" value="C:endomembrane system"/>
    <property type="evidence" value="ECO:0007669"/>
    <property type="project" value="UniProtKB-SubCell"/>
</dbReference>
<dbReference type="InterPro" id="IPR004254">
    <property type="entry name" value="AdipoR/HlyIII-related"/>
</dbReference>
<sequence>MFTIKEEIANAITHGIGVLLSIPALVFLIIFAANYGSAWDIVSFTIFGVSMLLLYLSSTLLHSITHKKTKDILEIIDHSAIYVLIAGTYTPFLLGPLKGTLGFTLLVIVWSLALGGIVFKIFFVKRFILLSTFVYLVMGWLMIIAVKPLYASLSGAGFSLLFLGGILYSVGTIFYIWKKIPFHHAIWHSFVLGGSAAMFFCVLFYCVKVPFLS</sequence>
<feature type="transmembrane region" description="Helical" evidence="7">
    <location>
        <begin position="41"/>
        <end position="63"/>
    </location>
</feature>
<dbReference type="InterPro" id="IPR005744">
    <property type="entry name" value="Hy-lIII"/>
</dbReference>
<evidence type="ECO:0000313" key="13">
    <source>
        <dbReference type="Proteomes" id="UP000032247"/>
    </source>
</evidence>
<feature type="transmembrane region" description="Helical" evidence="7">
    <location>
        <begin position="12"/>
        <end position="35"/>
    </location>
</feature>